<dbReference type="Proteomes" id="UP001212997">
    <property type="component" value="Unassembled WGS sequence"/>
</dbReference>
<name>A0AAD5YN95_9APHY</name>
<sequence>MLSPLDFLQSSRIHQLLGSLTSPSVRFEEPLDDELGTQPLPRRLPREVLYRIFECFGSTTYFGSVGYVFNKHYRDRRLIVEAVKKMRSNLCNAILVCKTWCIVGTQTLYRNPILLSLDEYKFFKNTLNNASDLSPLVRDISLFGFAWLKTAPASDPFGIRGRQARACCSTVLSILDSCQSLDTMTINIPMTCLAPTLLSQSVGAIFASDTGISHRLRKLTLDGGASNSIFPTFTLPNLEVLCLRFSLFMNEFEFPPLPKVHTLILIEPFSWMNNKPLISKLVLPSLRTLEAYDWKYCGATLDHYIISTIPLRTIHVLGRAGDPAFFESLLESGALSKVRELAVGVMEGPGHPFYGWIFPPSLKFLTVFLSLKPFTRLGMYIPATSDTFEQLHRHLLLNAESFALQTLDIYIPDASTFEIHPLGMEDVASKIDEIRDLCHTRGVKVRIELIDIDTWIIERLTSPLNSSVQIGS</sequence>
<comment type="caution">
    <text evidence="1">The sequence shown here is derived from an EMBL/GenBank/DDBJ whole genome shotgun (WGS) entry which is preliminary data.</text>
</comment>
<reference evidence="1" key="1">
    <citation type="submission" date="2022-07" db="EMBL/GenBank/DDBJ databases">
        <title>Genome Sequence of Physisporinus lineatus.</title>
        <authorList>
            <person name="Buettner E."/>
        </authorList>
    </citation>
    <scope>NUCLEOTIDE SEQUENCE</scope>
    <source>
        <strain evidence="1">VT162</strain>
    </source>
</reference>
<dbReference type="AlphaFoldDB" id="A0AAD5YN95"/>
<gene>
    <name evidence="1" type="ORF">NLI96_g1084</name>
</gene>
<accession>A0AAD5YN95</accession>
<protein>
    <submittedName>
        <fullName evidence="1">Uncharacterized protein</fullName>
    </submittedName>
</protein>
<evidence type="ECO:0000313" key="2">
    <source>
        <dbReference type="Proteomes" id="UP001212997"/>
    </source>
</evidence>
<proteinExistence type="predicted"/>
<dbReference type="EMBL" id="JANAWD010000020">
    <property type="protein sequence ID" value="KAJ3490904.1"/>
    <property type="molecule type" value="Genomic_DNA"/>
</dbReference>
<evidence type="ECO:0000313" key="1">
    <source>
        <dbReference type="EMBL" id="KAJ3490904.1"/>
    </source>
</evidence>
<organism evidence="1 2">
    <name type="scientific">Meripilus lineatus</name>
    <dbReference type="NCBI Taxonomy" id="2056292"/>
    <lineage>
        <taxon>Eukaryota</taxon>
        <taxon>Fungi</taxon>
        <taxon>Dikarya</taxon>
        <taxon>Basidiomycota</taxon>
        <taxon>Agaricomycotina</taxon>
        <taxon>Agaricomycetes</taxon>
        <taxon>Polyporales</taxon>
        <taxon>Meripilaceae</taxon>
        <taxon>Meripilus</taxon>
    </lineage>
</organism>
<keyword evidence="2" id="KW-1185">Reference proteome</keyword>